<dbReference type="Pfam" id="PF18962">
    <property type="entry name" value="Por_Secre_tail"/>
    <property type="match status" value="1"/>
</dbReference>
<dbReference type="NCBIfam" id="TIGR04183">
    <property type="entry name" value="Por_Secre_tail"/>
    <property type="match status" value="1"/>
</dbReference>
<gene>
    <name evidence="3" type="ORF">O9Z63_16150</name>
</gene>
<dbReference type="RefSeq" id="WP_270126374.1">
    <property type="nucleotide sequence ID" value="NZ_CP115396.1"/>
</dbReference>
<evidence type="ECO:0000313" key="4">
    <source>
        <dbReference type="Proteomes" id="UP001211872"/>
    </source>
</evidence>
<dbReference type="InterPro" id="IPR003961">
    <property type="entry name" value="FN3_dom"/>
</dbReference>
<dbReference type="Pfam" id="PF00041">
    <property type="entry name" value="fn3"/>
    <property type="match status" value="1"/>
</dbReference>
<evidence type="ECO:0000313" key="3">
    <source>
        <dbReference type="EMBL" id="WBO83902.1"/>
    </source>
</evidence>
<dbReference type="Gene3D" id="2.60.40.10">
    <property type="entry name" value="Immunoglobulins"/>
    <property type="match status" value="2"/>
</dbReference>
<dbReference type="InterPro" id="IPR056600">
    <property type="entry name" value="GBD_T9SS_assoc"/>
</dbReference>
<protein>
    <submittedName>
        <fullName evidence="3">T9SS type A sorting domain-containing protein</fullName>
    </submittedName>
</protein>
<keyword evidence="4" id="KW-1185">Reference proteome</keyword>
<dbReference type="CDD" id="cd00063">
    <property type="entry name" value="FN3"/>
    <property type="match status" value="1"/>
</dbReference>
<proteinExistence type="predicted"/>
<dbReference type="InterPro" id="IPR013783">
    <property type="entry name" value="Ig-like_fold"/>
</dbReference>
<dbReference type="SUPFAM" id="SSF49265">
    <property type="entry name" value="Fibronectin type III"/>
    <property type="match status" value="1"/>
</dbReference>
<reference evidence="3 4" key="1">
    <citation type="journal article" date="2011" name="Int. J. Syst. Evol. Microbiol.">
        <title>Hymenobacter yonginensis sp. nov., isolated from a mesotrophic artificial lake.</title>
        <authorList>
            <person name="Joung Y."/>
            <person name="Cho S.H."/>
            <person name="Kim H."/>
            <person name="Kim S.B."/>
            <person name="Joh K."/>
        </authorList>
    </citation>
    <scope>NUCLEOTIDE SEQUENCE [LARGE SCALE GENOMIC DNA]</scope>
    <source>
        <strain evidence="3 4">KCTC 22745</strain>
    </source>
</reference>
<dbReference type="InterPro" id="IPR036116">
    <property type="entry name" value="FN3_sf"/>
</dbReference>
<feature type="compositionally biased region" description="Low complexity" evidence="1">
    <location>
        <begin position="136"/>
        <end position="147"/>
    </location>
</feature>
<organism evidence="3 4">
    <name type="scientific">Hymenobacter yonginensis</name>
    <dbReference type="NCBI Taxonomy" id="748197"/>
    <lineage>
        <taxon>Bacteria</taxon>
        <taxon>Pseudomonadati</taxon>
        <taxon>Bacteroidota</taxon>
        <taxon>Cytophagia</taxon>
        <taxon>Cytophagales</taxon>
        <taxon>Hymenobacteraceae</taxon>
        <taxon>Hymenobacter</taxon>
    </lineage>
</organism>
<dbReference type="PROSITE" id="PS50853">
    <property type="entry name" value="FN3"/>
    <property type="match status" value="1"/>
</dbReference>
<evidence type="ECO:0000259" key="2">
    <source>
        <dbReference type="PROSITE" id="PS50853"/>
    </source>
</evidence>
<dbReference type="Pfam" id="PF23759">
    <property type="entry name" value="GBD_T9SS_assoc"/>
    <property type="match status" value="1"/>
</dbReference>
<dbReference type="Pfam" id="PF07705">
    <property type="entry name" value="CARDB"/>
    <property type="match status" value="1"/>
</dbReference>
<dbReference type="Proteomes" id="UP001211872">
    <property type="component" value="Chromosome"/>
</dbReference>
<evidence type="ECO:0000256" key="1">
    <source>
        <dbReference type="SAM" id="MobiDB-lite"/>
    </source>
</evidence>
<feature type="domain" description="Fibronectin type-III" evidence="2">
    <location>
        <begin position="171"/>
        <end position="258"/>
    </location>
</feature>
<dbReference type="InterPro" id="IPR011635">
    <property type="entry name" value="CARDB"/>
</dbReference>
<dbReference type="Gene3D" id="2.60.120.380">
    <property type="match status" value="1"/>
</dbReference>
<dbReference type="InterPro" id="IPR026444">
    <property type="entry name" value="Secre_tail"/>
</dbReference>
<accession>A0ABY7PMQ5</accession>
<name>A0ABY7PMQ5_9BACT</name>
<feature type="region of interest" description="Disordered" evidence="1">
    <location>
        <begin position="128"/>
        <end position="147"/>
    </location>
</feature>
<dbReference type="EMBL" id="CP115396">
    <property type="protein sequence ID" value="WBO83902.1"/>
    <property type="molecule type" value="Genomic_DNA"/>
</dbReference>
<dbReference type="SMART" id="SM00060">
    <property type="entry name" value="FN3"/>
    <property type="match status" value="1"/>
</dbReference>
<sequence length="758" mass="77007">MGTWFGYERSAMIYTAAEIGTSGNLTRIGFYVSSVSTPGDAPTKIYLKTVSNTTFAAATTVAAEETGATLVYDATIPAASFTADTWVSVPLTAPFAYNGTSNLEVIVETNATGGGNETSTGKAFRYSSTGTGNNRTQTWSTDTNPPTTTGTLSLLRPNIQLTGLTPLACPPVTGVTVSNITPTSAQIAFTPGASSTSYTVTYTPTGGTATTFTPAPTASPINLTGLTSGTTYTVTITGNCAGSTTSPVATTTFSTSLVAPANDNCATATALTVGTSCTPTTTTNLGATASTGVPAPSSTTGTGCFVAGTPVSNDVWYSIVVPASGAVTVTTSAVTGSSVNDTGLVLYTGACGTLTEVACSDDATATNFFSTTTASGLTPGSTIYARVWSFGTTPTGQFGICAVSIPANDAAVQAIYSLGSVSNTYGSPVTAQVAIRNNGTAALTNVPVTLNVTGATTFTDAKIIPSLAAGASTVVTFAPYPVTAASGTNTLTVTLPADGDASNNTQTLSQTVSTNQLSYVSGTTFAGGAGVVAVNTIIAVRYQKQSPSSVRAVTTNFFGTGSGSYQVRIYDADATNLPGTLLYTSPVRTRPAAGGNDVLTLPGVNVSNNFFVAIENTTAGNLGIAYQVENPLRAGTFLFKTAAATTWTDINTSTLNSRLAIDVTLGTVLSTNSPALARSISMFPNPSQGQVTLDIRDAKAKGAMQVQITNALGQVVHTAAVRDNAENKLDLSGLATGMYVLRVQSGSEYTIRQLVLTK</sequence>